<organism evidence="1 2">
    <name type="scientific">Salmonella phage STML-13-1</name>
    <dbReference type="NCBI Taxonomy" id="1204530"/>
    <lineage>
        <taxon>Viruses</taxon>
        <taxon>Duplodnaviria</taxon>
        <taxon>Heunggongvirae</taxon>
        <taxon>Uroviricota</taxon>
        <taxon>Caudoviricetes</taxon>
        <taxon>Pantevenvirales</taxon>
        <taxon>Ackermannviridae</taxon>
        <taxon>Cvivirinae</taxon>
        <taxon>Kuttervirus</taxon>
        <taxon>Kuttervirus STML131</taxon>
    </lineage>
</organism>
<dbReference type="RefSeq" id="YP_009617792.1">
    <property type="nucleotide sequence ID" value="NC_042061.1"/>
</dbReference>
<evidence type="ECO:0000313" key="2">
    <source>
        <dbReference type="Proteomes" id="UP000232831"/>
    </source>
</evidence>
<accession>K4I2U3</accession>
<evidence type="ECO:0000313" key="1">
    <source>
        <dbReference type="EMBL" id="AFU64306.1"/>
    </source>
</evidence>
<proteinExistence type="predicted"/>
<keyword evidence="2" id="KW-1185">Reference proteome</keyword>
<dbReference type="KEGG" id="vg:40094332"/>
<protein>
    <submittedName>
        <fullName evidence="1">Uncharacterized protein</fullName>
    </submittedName>
</protein>
<dbReference type="Proteomes" id="UP000232831">
    <property type="component" value="Segment"/>
</dbReference>
<dbReference type="GeneID" id="40094332"/>
<dbReference type="EMBL" id="JX181828">
    <property type="protein sequence ID" value="AFU64306.1"/>
    <property type="molecule type" value="Genomic_DNA"/>
</dbReference>
<reference evidence="1 2" key="1">
    <citation type="submission" date="2012-06" db="EMBL/GenBank/DDBJ databases">
        <title>Bacteriophages quickly and effectively reduce contamination of various foods with Salmonella.</title>
        <authorList>
            <person name="Woolston J."/>
            <person name="Parks A.R."/>
            <person name="Hanna L.F."/>
            <person name="Charbonneau D."/>
            <person name="Sulakvelidze A."/>
        </authorList>
    </citation>
    <scope>NUCLEOTIDE SEQUENCE [LARGE SCALE GENOMIC DNA]</scope>
</reference>
<name>K4I2U3_9CAUD</name>
<sequence length="23" mass="2683">MMSSLNIVFTHYLKANPDYHVAM</sequence>